<name>A0AAD6STY9_9AGAR</name>
<organism evidence="1 2">
    <name type="scientific">Mycena alexandri</name>
    <dbReference type="NCBI Taxonomy" id="1745969"/>
    <lineage>
        <taxon>Eukaryota</taxon>
        <taxon>Fungi</taxon>
        <taxon>Dikarya</taxon>
        <taxon>Basidiomycota</taxon>
        <taxon>Agaricomycotina</taxon>
        <taxon>Agaricomycetes</taxon>
        <taxon>Agaricomycetidae</taxon>
        <taxon>Agaricales</taxon>
        <taxon>Marasmiineae</taxon>
        <taxon>Mycenaceae</taxon>
        <taxon>Mycena</taxon>
    </lineage>
</organism>
<proteinExistence type="predicted"/>
<dbReference type="AlphaFoldDB" id="A0AAD6STY9"/>
<dbReference type="EMBL" id="JARJCM010000060">
    <property type="protein sequence ID" value="KAJ7034021.1"/>
    <property type="molecule type" value="Genomic_DNA"/>
</dbReference>
<comment type="caution">
    <text evidence="1">The sequence shown here is derived from an EMBL/GenBank/DDBJ whole genome shotgun (WGS) entry which is preliminary data.</text>
</comment>
<evidence type="ECO:0000313" key="1">
    <source>
        <dbReference type="EMBL" id="KAJ7034021.1"/>
    </source>
</evidence>
<evidence type="ECO:0008006" key="3">
    <source>
        <dbReference type="Google" id="ProtNLM"/>
    </source>
</evidence>
<evidence type="ECO:0000313" key="2">
    <source>
        <dbReference type="Proteomes" id="UP001218188"/>
    </source>
</evidence>
<accession>A0AAD6STY9</accession>
<dbReference type="SUPFAM" id="SSF52047">
    <property type="entry name" value="RNI-like"/>
    <property type="match status" value="1"/>
</dbReference>
<sequence>MITQTDKTPPSLGRRISHMWPLKLKHSPKSRSAKPVGECAGWTLPLDIFREIANHSSDTEVWCLSKCSKELRALLLPEIYAEVLLKCGTRKCSTILDMLSNSPHLWIHIRTLALGPDWLSYPIEPLVEGWIISKVEKMIPGLARLHKFHWCGILSLPESTLAALRHSCPELRNLAYGTEMQMLSPGSELFKFRNLFQLSIFVRGLGGARATSSTSTDFPPQLCEMLLGNPDLEQLVIDAPGKRLDQMSQLLHGQWPKLWYLNIALFSFPVSAQRQLPTFLALHPSLTTLGLCFDAGDTILPLILDHMALPLLTSFTGVSQHFCALPSTHLLAGLALHNIIDTAESLAPTLAALPRFPFLNHLEIQLVDAGHISKLRAVVSICPYLVTLNISYLACNMNQLKEVAAVLAQPVWLRSLKITKPYRLVDGSMLSAALLLLAHNHGLRDIHLICMTAKGWKQSGDYNVISTDNIEVLEAKEFGLRAVGGSFTRQFQYGLEGGPKLSKGLARMRL</sequence>
<protein>
    <recommendedName>
        <fullName evidence="3">F-box domain-containing protein</fullName>
    </recommendedName>
</protein>
<dbReference type="Gene3D" id="3.80.10.10">
    <property type="entry name" value="Ribonuclease Inhibitor"/>
    <property type="match status" value="1"/>
</dbReference>
<keyword evidence="2" id="KW-1185">Reference proteome</keyword>
<reference evidence="1" key="1">
    <citation type="submission" date="2023-03" db="EMBL/GenBank/DDBJ databases">
        <title>Massive genome expansion in bonnet fungi (Mycena s.s.) driven by repeated elements and novel gene families across ecological guilds.</title>
        <authorList>
            <consortium name="Lawrence Berkeley National Laboratory"/>
            <person name="Harder C.B."/>
            <person name="Miyauchi S."/>
            <person name="Viragh M."/>
            <person name="Kuo A."/>
            <person name="Thoen E."/>
            <person name="Andreopoulos B."/>
            <person name="Lu D."/>
            <person name="Skrede I."/>
            <person name="Drula E."/>
            <person name="Henrissat B."/>
            <person name="Morin E."/>
            <person name="Kohler A."/>
            <person name="Barry K."/>
            <person name="LaButti K."/>
            <person name="Morin E."/>
            <person name="Salamov A."/>
            <person name="Lipzen A."/>
            <person name="Mereny Z."/>
            <person name="Hegedus B."/>
            <person name="Baldrian P."/>
            <person name="Stursova M."/>
            <person name="Weitz H."/>
            <person name="Taylor A."/>
            <person name="Grigoriev I.V."/>
            <person name="Nagy L.G."/>
            <person name="Martin F."/>
            <person name="Kauserud H."/>
        </authorList>
    </citation>
    <scope>NUCLEOTIDE SEQUENCE</scope>
    <source>
        <strain evidence="1">CBHHK200</strain>
    </source>
</reference>
<dbReference type="InterPro" id="IPR032675">
    <property type="entry name" value="LRR_dom_sf"/>
</dbReference>
<dbReference type="Proteomes" id="UP001218188">
    <property type="component" value="Unassembled WGS sequence"/>
</dbReference>
<gene>
    <name evidence="1" type="ORF">C8F04DRAFT_1102817</name>
</gene>